<gene>
    <name evidence="2" type="ORF">GKQ51_03690</name>
</gene>
<dbReference type="Gene3D" id="3.30.200.20">
    <property type="entry name" value="Phosphorylase Kinase, domain 1"/>
    <property type="match status" value="1"/>
</dbReference>
<dbReference type="Gene3D" id="1.10.510.10">
    <property type="entry name" value="Transferase(Phosphotransferase) domain 1"/>
    <property type="match status" value="1"/>
</dbReference>
<evidence type="ECO:0000313" key="3">
    <source>
        <dbReference type="Proteomes" id="UP000596192"/>
    </source>
</evidence>
<dbReference type="Proteomes" id="UP000596192">
    <property type="component" value="Chromosome"/>
</dbReference>
<dbReference type="AlphaFoldDB" id="A0AAQ0BZD1"/>
<dbReference type="RefSeq" id="WP_198867267.1">
    <property type="nucleotide sequence ID" value="NZ_CP066310.1"/>
</dbReference>
<feature type="domain" description="Protein kinase" evidence="1">
    <location>
        <begin position="67"/>
        <end position="311"/>
    </location>
</feature>
<dbReference type="EMBL" id="CP066310">
    <property type="protein sequence ID" value="QQE89473.1"/>
    <property type="molecule type" value="Genomic_DNA"/>
</dbReference>
<reference evidence="2 3" key="1">
    <citation type="submission" date="2020-12" db="EMBL/GenBank/DDBJ databases">
        <title>Genomic Analysis and Response surface optimization of nitrogen-fixing conditions for A. chroococcum strain HR1, Isolation from rhizosphere soil.</title>
        <authorList>
            <person name="Li J."/>
            <person name="Yang H."/>
            <person name="Liu H."/>
            <person name="Wang C."/>
            <person name="Tian Y."/>
            <person name="Lu X.Y."/>
        </authorList>
    </citation>
    <scope>NUCLEOTIDE SEQUENCE [LARGE SCALE GENOMIC DNA]</scope>
    <source>
        <strain evidence="2 3">HR1</strain>
    </source>
</reference>
<protein>
    <recommendedName>
        <fullName evidence="1">Protein kinase domain-containing protein</fullName>
    </recommendedName>
</protein>
<dbReference type="Pfam" id="PF06293">
    <property type="entry name" value="Kdo"/>
    <property type="match status" value="1"/>
</dbReference>
<accession>A0AAQ0BZD1</accession>
<dbReference type="PROSITE" id="PS50011">
    <property type="entry name" value="PROTEIN_KINASE_DOM"/>
    <property type="match status" value="1"/>
</dbReference>
<dbReference type="InterPro" id="IPR011009">
    <property type="entry name" value="Kinase-like_dom_sf"/>
</dbReference>
<dbReference type="InterPro" id="IPR000719">
    <property type="entry name" value="Prot_kinase_dom"/>
</dbReference>
<dbReference type="GO" id="GO:0005524">
    <property type="term" value="F:ATP binding"/>
    <property type="evidence" value="ECO:0007669"/>
    <property type="project" value="InterPro"/>
</dbReference>
<sequence length="311" mass="35866">MDSFIRSRRVEKNIENSMINSSVETPPAPIAYRNDMPSLADLEKEFPIKFQCNGFQYHLAEPLDIDNLQQKTLSTGGERTLIVATTPRNENSYFIKRSLLTGFHSKLRITFGLPRKKAGPDWEIAELTNSLNALQKSIDTPEIVGFGYRKNLGLINEFEIISKYLSDHTDAATWLSTNPEKIKIQELVDTIQKLIIKLHQKETYHLDMWAGNLLLAPDSKTLKIIDFENCQFGRTEYSHELLGFLFGFLYYREIKKHLTAQEYDKITEHTLESYPEIDATRFARLYALSKNLKIGRKERREIFHSGTVVTG</sequence>
<evidence type="ECO:0000313" key="2">
    <source>
        <dbReference type="EMBL" id="QQE89473.1"/>
    </source>
</evidence>
<evidence type="ECO:0000259" key="1">
    <source>
        <dbReference type="PROSITE" id="PS50011"/>
    </source>
</evidence>
<name>A0AAQ0BZD1_9GAMM</name>
<dbReference type="GO" id="GO:0004672">
    <property type="term" value="F:protein kinase activity"/>
    <property type="evidence" value="ECO:0007669"/>
    <property type="project" value="InterPro"/>
</dbReference>
<organism evidence="2 3">
    <name type="scientific">Azotobacter chroococcum</name>
    <dbReference type="NCBI Taxonomy" id="353"/>
    <lineage>
        <taxon>Bacteria</taxon>
        <taxon>Pseudomonadati</taxon>
        <taxon>Pseudomonadota</taxon>
        <taxon>Gammaproteobacteria</taxon>
        <taxon>Pseudomonadales</taxon>
        <taxon>Pseudomonadaceae</taxon>
        <taxon>Azotobacter</taxon>
    </lineage>
</organism>
<proteinExistence type="predicted"/>
<dbReference type="SUPFAM" id="SSF56112">
    <property type="entry name" value="Protein kinase-like (PK-like)"/>
    <property type="match status" value="1"/>
</dbReference>